<reference evidence="2 3" key="1">
    <citation type="submission" date="2019-05" db="EMBL/GenBank/DDBJ databases">
        <title>Complete genome sequence of Pseudomonas Pseudomonas resinovorans.</title>
        <authorList>
            <person name="Chen H.-P."/>
        </authorList>
    </citation>
    <scope>NUCLEOTIDE SEQUENCE [LARGE SCALE GENOMIC DNA]</scope>
    <source>
        <strain evidence="2 3">TCU-CK1</strain>
    </source>
</reference>
<accession>A0AAE6R8M4</accession>
<dbReference type="EMBL" id="CP040324">
    <property type="protein sequence ID" value="QHB25635.1"/>
    <property type="molecule type" value="Genomic_DNA"/>
</dbReference>
<evidence type="ECO:0000313" key="2">
    <source>
        <dbReference type="EMBL" id="QHB25635.1"/>
    </source>
</evidence>
<organism evidence="2 3">
    <name type="scientific">Pseudomonas monteilii</name>
    <dbReference type="NCBI Taxonomy" id="76759"/>
    <lineage>
        <taxon>Bacteria</taxon>
        <taxon>Pseudomonadati</taxon>
        <taxon>Pseudomonadota</taxon>
        <taxon>Gammaproteobacteria</taxon>
        <taxon>Pseudomonadales</taxon>
        <taxon>Pseudomonadaceae</taxon>
        <taxon>Pseudomonas</taxon>
    </lineage>
</organism>
<evidence type="ECO:0000256" key="1">
    <source>
        <dbReference type="SAM" id="MobiDB-lite"/>
    </source>
</evidence>
<proteinExistence type="predicted"/>
<dbReference type="InterPro" id="IPR022385">
    <property type="entry name" value="Rhs_assc_core"/>
</dbReference>
<evidence type="ECO:0000313" key="3">
    <source>
        <dbReference type="Proteomes" id="UP000464593"/>
    </source>
</evidence>
<evidence type="ECO:0008006" key="4">
    <source>
        <dbReference type="Google" id="ProtNLM"/>
    </source>
</evidence>
<dbReference type="RefSeq" id="WP_159265810.1">
    <property type="nucleotide sequence ID" value="NZ_CP040324.1"/>
</dbReference>
<dbReference type="SUPFAM" id="SSF56399">
    <property type="entry name" value="ADP-ribosylation"/>
    <property type="match status" value="1"/>
</dbReference>
<dbReference type="AlphaFoldDB" id="A0AAE6R8M4"/>
<sequence length="290" mass="31486">MSTLLLSTDLQQSVMRGQPTEPRAYSPYGNVKTPPIPGLAFCGQYRDSLAGNYPLGNGHRSYRPALMRFTSPDSLSPFYRGGINAYAYCHNDPVNFTDPSGRFIQYAAPVRSILSGVLNLGITAYKYLKDMRITRRYFSYDPEFAASRNGDLATGTIESELPRLDWRQKMLMGVGGSTALASIGTGVARLAGANNDALVMADFSFGVAATISSAVEVGQLAVEQLGSRYPIKSAQGNIQFPASGRSSLREPEWPFSTGVTPPPSTAPRHRSLSQMDVINERQTAVRETAV</sequence>
<dbReference type="Proteomes" id="UP000464593">
    <property type="component" value="Chromosome"/>
</dbReference>
<dbReference type="NCBIfam" id="TIGR03696">
    <property type="entry name" value="Rhs_assc_core"/>
    <property type="match status" value="1"/>
</dbReference>
<feature type="region of interest" description="Disordered" evidence="1">
    <location>
        <begin position="240"/>
        <end position="270"/>
    </location>
</feature>
<gene>
    <name evidence="2" type="ORF">TCK1_289</name>
</gene>
<name>A0AAE6R8M4_9PSED</name>
<dbReference type="Gene3D" id="2.180.10.10">
    <property type="entry name" value="RHS repeat-associated core"/>
    <property type="match status" value="1"/>
</dbReference>
<protein>
    <recommendedName>
        <fullName evidence="4">RHS repeat-associated core domain-containing protein</fullName>
    </recommendedName>
</protein>